<protein>
    <submittedName>
        <fullName evidence="1">Uncharacterized protein</fullName>
    </submittedName>
</protein>
<accession>A0A0K8RJT9</accession>
<reference evidence="1" key="1">
    <citation type="submission" date="2012-12" db="EMBL/GenBank/DDBJ databases">
        <title>Identification and characterization of a phenylalanine ammonia-lyase gene family in Isatis indigotica Fort.</title>
        <authorList>
            <person name="Liu Q."/>
            <person name="Chen J."/>
            <person name="Zhou X."/>
            <person name="Di P."/>
            <person name="Xiao Y."/>
            <person name="Xuan H."/>
            <person name="Zhang L."/>
            <person name="Chen W."/>
        </authorList>
    </citation>
    <scope>NUCLEOTIDE SEQUENCE</scope>
    <source>
        <tissue evidence="1">Salivary gland</tissue>
    </source>
</reference>
<proteinExistence type="evidence at transcript level"/>
<dbReference type="EMBL" id="GADI01002436">
    <property type="protein sequence ID" value="JAA71372.1"/>
    <property type="molecule type" value="mRNA"/>
</dbReference>
<name>A0A0K8RJT9_IXORI</name>
<organism evidence="1">
    <name type="scientific">Ixodes ricinus</name>
    <name type="common">Common tick</name>
    <name type="synonym">Acarus ricinus</name>
    <dbReference type="NCBI Taxonomy" id="34613"/>
    <lineage>
        <taxon>Eukaryota</taxon>
        <taxon>Metazoa</taxon>
        <taxon>Ecdysozoa</taxon>
        <taxon>Arthropoda</taxon>
        <taxon>Chelicerata</taxon>
        <taxon>Arachnida</taxon>
        <taxon>Acari</taxon>
        <taxon>Parasitiformes</taxon>
        <taxon>Ixodida</taxon>
        <taxon>Ixodoidea</taxon>
        <taxon>Ixodidae</taxon>
        <taxon>Ixodinae</taxon>
        <taxon>Ixodes</taxon>
    </lineage>
</organism>
<dbReference type="AlphaFoldDB" id="A0A0K8RJT9"/>
<sequence length="85" mass="9386">MQCLFLLSQVVCFQRVKPFTPAALTATHIFVRVASCQIPCTDHACRFAGMRSSRAGGRMNLVQTSCAKLLAVLTFDISLAPKQRR</sequence>
<evidence type="ECO:0000313" key="1">
    <source>
        <dbReference type="EMBL" id="JAA71372.1"/>
    </source>
</evidence>